<protein>
    <submittedName>
        <fullName evidence="2">Uncharacterized protein</fullName>
    </submittedName>
</protein>
<reference evidence="2 3" key="1">
    <citation type="journal article" date="2024" name="Nat. Commun.">
        <title>Phylogenomics reveals the evolutionary origins of lichenization in chlorophyte algae.</title>
        <authorList>
            <person name="Puginier C."/>
            <person name="Libourel C."/>
            <person name="Otte J."/>
            <person name="Skaloud P."/>
            <person name="Haon M."/>
            <person name="Grisel S."/>
            <person name="Petersen M."/>
            <person name="Berrin J.G."/>
            <person name="Delaux P.M."/>
            <person name="Dal Grande F."/>
            <person name="Keller J."/>
        </authorList>
    </citation>
    <scope>NUCLEOTIDE SEQUENCE [LARGE SCALE GENOMIC DNA]</scope>
    <source>
        <strain evidence="2 3">SAG 2043</strain>
    </source>
</reference>
<evidence type="ECO:0000313" key="3">
    <source>
        <dbReference type="Proteomes" id="UP001489004"/>
    </source>
</evidence>
<name>A0AAW1PKV4_9CHLO</name>
<sequence>MDQLPKGASLSTASSRHNAPAGTSPPLRCVASKFGDGHYHQAVVGGIAKFCLHSVHGHRRQLTGRVAWQCEGPEELTSPEQLCWPGRLTPLASEGTRMAWQCSPRHSLLMVLPACKLQLM</sequence>
<dbReference type="Proteomes" id="UP001489004">
    <property type="component" value="Unassembled WGS sequence"/>
</dbReference>
<comment type="caution">
    <text evidence="2">The sequence shown here is derived from an EMBL/GenBank/DDBJ whole genome shotgun (WGS) entry which is preliminary data.</text>
</comment>
<dbReference type="AlphaFoldDB" id="A0AAW1PKV4"/>
<organism evidence="2 3">
    <name type="scientific">[Myrmecia] bisecta</name>
    <dbReference type="NCBI Taxonomy" id="41462"/>
    <lineage>
        <taxon>Eukaryota</taxon>
        <taxon>Viridiplantae</taxon>
        <taxon>Chlorophyta</taxon>
        <taxon>core chlorophytes</taxon>
        <taxon>Trebouxiophyceae</taxon>
        <taxon>Trebouxiales</taxon>
        <taxon>Trebouxiaceae</taxon>
        <taxon>Myrmecia</taxon>
    </lineage>
</organism>
<accession>A0AAW1PKV4</accession>
<evidence type="ECO:0000313" key="2">
    <source>
        <dbReference type="EMBL" id="KAK9810219.1"/>
    </source>
</evidence>
<keyword evidence="3" id="KW-1185">Reference proteome</keyword>
<dbReference type="EMBL" id="JALJOR010000010">
    <property type="protein sequence ID" value="KAK9810219.1"/>
    <property type="molecule type" value="Genomic_DNA"/>
</dbReference>
<proteinExistence type="predicted"/>
<evidence type="ECO:0000256" key="1">
    <source>
        <dbReference type="SAM" id="MobiDB-lite"/>
    </source>
</evidence>
<feature type="region of interest" description="Disordered" evidence="1">
    <location>
        <begin position="1"/>
        <end position="25"/>
    </location>
</feature>
<gene>
    <name evidence="2" type="ORF">WJX72_006935</name>
</gene>